<evidence type="ECO:0000313" key="2">
    <source>
        <dbReference type="EMBL" id="MBO8192284.1"/>
    </source>
</evidence>
<protein>
    <submittedName>
        <fullName evidence="2">Uncharacterized protein</fullName>
    </submittedName>
</protein>
<evidence type="ECO:0000313" key="3">
    <source>
        <dbReference type="Proteomes" id="UP001519064"/>
    </source>
</evidence>
<proteinExistence type="predicted"/>
<feature type="region of interest" description="Disordered" evidence="1">
    <location>
        <begin position="54"/>
        <end position="84"/>
    </location>
</feature>
<reference evidence="2 3" key="1">
    <citation type="submission" date="2020-11" db="EMBL/GenBank/DDBJ databases">
        <title>Streptomyces spirodelae sp. nov., isolated from duckweed.</title>
        <authorList>
            <person name="Saimee Y."/>
            <person name="Duangmal K."/>
        </authorList>
    </citation>
    <scope>NUCLEOTIDE SEQUENCE [LARGE SCALE GENOMIC DNA]</scope>
    <source>
        <strain evidence="2 3">S16-07</strain>
    </source>
</reference>
<dbReference type="RefSeq" id="WP_209239376.1">
    <property type="nucleotide sequence ID" value="NZ_JADKMA010000045.1"/>
</dbReference>
<dbReference type="EMBL" id="JADKMA010000045">
    <property type="protein sequence ID" value="MBO8192284.1"/>
    <property type="molecule type" value="Genomic_DNA"/>
</dbReference>
<name>A0ABS3XA96_9ACTN</name>
<keyword evidence="3" id="KW-1185">Reference proteome</keyword>
<sequence>MTSRATEAEVQRLLYELCVDLGFCLPPQEQRRLYAAPPADPDTFTDAVFEAEGMNPAEHGPLRQQVREVAARHMGRWQPQPPSP</sequence>
<organism evidence="2 3">
    <name type="scientific">Streptomyces oryzae</name>
    <dbReference type="NCBI Taxonomy" id="1434886"/>
    <lineage>
        <taxon>Bacteria</taxon>
        <taxon>Bacillati</taxon>
        <taxon>Actinomycetota</taxon>
        <taxon>Actinomycetes</taxon>
        <taxon>Kitasatosporales</taxon>
        <taxon>Streptomycetaceae</taxon>
        <taxon>Streptomyces</taxon>
    </lineage>
</organism>
<accession>A0ABS3XA96</accession>
<dbReference type="Proteomes" id="UP001519064">
    <property type="component" value="Unassembled WGS sequence"/>
</dbReference>
<comment type="caution">
    <text evidence="2">The sequence shown here is derived from an EMBL/GenBank/DDBJ whole genome shotgun (WGS) entry which is preliminary data.</text>
</comment>
<gene>
    <name evidence="2" type="ORF">ITI46_11485</name>
</gene>
<evidence type="ECO:0000256" key="1">
    <source>
        <dbReference type="SAM" id="MobiDB-lite"/>
    </source>
</evidence>